<dbReference type="Proteomes" id="UP000029692">
    <property type="component" value="Unassembled WGS sequence"/>
</dbReference>
<dbReference type="RefSeq" id="WP_081942133.1">
    <property type="nucleotide sequence ID" value="NZ_JNUP01000065.1"/>
</dbReference>
<comment type="caution">
    <text evidence="2">The sequence shown here is derived from an EMBL/GenBank/DDBJ whole genome shotgun (WGS) entry which is preliminary data.</text>
</comment>
<feature type="signal peptide" evidence="1">
    <location>
        <begin position="1"/>
        <end position="22"/>
    </location>
</feature>
<sequence length="157" mass="17241">MGRPRVLVMVILMSLASLGAWGQTVAGEVVLVVEVDPRVLQGGPVLLNLALQDRREFDDARITPRYSRSVEITPESLGEAPLELVFTGVEAGEFVVSGYIDTNRDGRLTMGLFGPTEPWGMAGLRRPLLARPRFDSLKLSLPRDVSSDNNKILLKIK</sequence>
<feature type="chain" id="PRO_5001938517" description="DUF2141 domain-containing protein" evidence="1">
    <location>
        <begin position="23"/>
        <end position="157"/>
    </location>
</feature>
<organism evidence="2 3">
    <name type="scientific">Spirochaeta lutea</name>
    <dbReference type="NCBI Taxonomy" id="1480694"/>
    <lineage>
        <taxon>Bacteria</taxon>
        <taxon>Pseudomonadati</taxon>
        <taxon>Spirochaetota</taxon>
        <taxon>Spirochaetia</taxon>
        <taxon>Spirochaetales</taxon>
        <taxon>Spirochaetaceae</taxon>
        <taxon>Spirochaeta</taxon>
    </lineage>
</organism>
<dbReference type="AlphaFoldDB" id="A0A098QV55"/>
<dbReference type="Pfam" id="PF09912">
    <property type="entry name" value="DUF2141"/>
    <property type="match status" value="1"/>
</dbReference>
<dbReference type="STRING" id="1480694.DC28_10890"/>
<gene>
    <name evidence="2" type="ORF">DC28_10890</name>
</gene>
<keyword evidence="3" id="KW-1185">Reference proteome</keyword>
<name>A0A098QV55_9SPIO</name>
<dbReference type="InterPro" id="IPR018673">
    <property type="entry name" value="DUF2141"/>
</dbReference>
<dbReference type="OrthoDB" id="9788332at2"/>
<dbReference type="EMBL" id="JNUP01000065">
    <property type="protein sequence ID" value="KGE71740.1"/>
    <property type="molecule type" value="Genomic_DNA"/>
</dbReference>
<proteinExistence type="predicted"/>
<reference evidence="2 3" key="1">
    <citation type="submission" date="2014-05" db="EMBL/GenBank/DDBJ databases">
        <title>De novo Genome Sequence of Spirocheata sp.</title>
        <authorList>
            <person name="Shivani Y."/>
            <person name="Subhash Y."/>
            <person name="Tushar L."/>
            <person name="Sasikala C."/>
            <person name="Ramana C.V."/>
        </authorList>
    </citation>
    <scope>NUCLEOTIDE SEQUENCE [LARGE SCALE GENOMIC DNA]</scope>
    <source>
        <strain evidence="2 3">JC230</strain>
    </source>
</reference>
<protein>
    <recommendedName>
        <fullName evidence="4">DUF2141 domain-containing protein</fullName>
    </recommendedName>
</protein>
<evidence type="ECO:0000256" key="1">
    <source>
        <dbReference type="SAM" id="SignalP"/>
    </source>
</evidence>
<evidence type="ECO:0000313" key="3">
    <source>
        <dbReference type="Proteomes" id="UP000029692"/>
    </source>
</evidence>
<keyword evidence="1" id="KW-0732">Signal</keyword>
<evidence type="ECO:0000313" key="2">
    <source>
        <dbReference type="EMBL" id="KGE71740.1"/>
    </source>
</evidence>
<accession>A0A098QV55</accession>
<evidence type="ECO:0008006" key="4">
    <source>
        <dbReference type="Google" id="ProtNLM"/>
    </source>
</evidence>